<dbReference type="PROSITE" id="PS51085">
    <property type="entry name" value="2FE2S_FER_2"/>
    <property type="match status" value="1"/>
</dbReference>
<name>A0A4U8YPC9_9BACT</name>
<evidence type="ECO:0000313" key="3">
    <source>
        <dbReference type="Proteomes" id="UP000507962"/>
    </source>
</evidence>
<evidence type="ECO:0000313" key="2">
    <source>
        <dbReference type="EMBL" id="VFQ46056.1"/>
    </source>
</evidence>
<dbReference type="Pfam" id="PF17651">
    <property type="entry name" value="Raco_middle"/>
    <property type="match status" value="1"/>
</dbReference>
<dbReference type="CDD" id="cd00207">
    <property type="entry name" value="fer2"/>
    <property type="match status" value="1"/>
</dbReference>
<dbReference type="InterPro" id="IPR036010">
    <property type="entry name" value="2Fe-2S_ferredoxin-like_sf"/>
</dbReference>
<dbReference type="EMBL" id="CAADHO010000007">
    <property type="protein sequence ID" value="VFQ46056.1"/>
    <property type="molecule type" value="Genomic_DNA"/>
</dbReference>
<dbReference type="AlphaFoldDB" id="A0A4U8YPC9"/>
<accession>A0A4U8YPC9</accession>
<dbReference type="InterPro" id="IPR012675">
    <property type="entry name" value="Beta-grasp_dom_sf"/>
</dbReference>
<sequence>MTVTITVTHDKKETALEVPEDKPLVAALREARLIVAPCGIGKCGKCKIICHTDPTDEERSLLTPMELEAGIRLACYTWPEEGMHITVADRQNLKVLTRFRTESYDHVPVLTKRPFQAEAPAILDQSPDLDRLMAAAGAKAHALPLAQLCTLPDFLRRHGFAGQAVLHGETLVGVSDEESHLGLIVDIGTTTVAAMLVDLNTGSTVGVSGSHNAQAPFGADVMTRIQYSMEHGTEPLTTAVTDQLNTLLAGLLSGAGVRDVSLIALAGNTTMMHLLCGISPEFISKAPFIPATLNGMHMPARDLGILSDGRAFLLPGVSAYIGADIVASLLATGAIGKEKTFLLADIGTNAETVLYANGICYACSAAAGPCFEGANLSCGMPGQPGAIDSAFKTDQGVGVTVIDDRKATGICGSGVIDTIALLLEEGAMDPTGRLQATGPLADSIDGEKNEIRLHLTPEVALTQRDIREVQLAKAALRAGIEILMQEAGITCEDIDTLYLAGGFGSAIHPESAARIGMIPHGLLNKISVLGNAASFGALRYVTEARAVETADAIRKNTRHIELSAHKGFSGEYMNRMVFVED</sequence>
<dbReference type="RefSeq" id="WP_180143319.1">
    <property type="nucleotide sequence ID" value="NZ_CAADHO010000007.1"/>
</dbReference>
<proteinExistence type="predicted"/>
<dbReference type="PANTHER" id="PTHR42895:SF2">
    <property type="entry name" value="IRON-SULFUR CLUSTER PROTEIN"/>
    <property type="match status" value="1"/>
</dbReference>
<dbReference type="PANTHER" id="PTHR42895">
    <property type="entry name" value="IRON-SULFUR CLUSTER-BINDING PROTEIN-RELATED"/>
    <property type="match status" value="1"/>
</dbReference>
<feature type="domain" description="2Fe-2S ferredoxin-type" evidence="1">
    <location>
        <begin position="3"/>
        <end position="91"/>
    </location>
</feature>
<dbReference type="InterPro" id="IPR041414">
    <property type="entry name" value="Raco-like_middle"/>
</dbReference>
<reference evidence="2 3" key="1">
    <citation type="submission" date="2019-03" db="EMBL/GenBank/DDBJ databases">
        <authorList>
            <person name="Nijsse B."/>
        </authorList>
    </citation>
    <scope>NUCLEOTIDE SEQUENCE [LARGE SCALE GENOMIC DNA]</scope>
    <source>
        <strain evidence="2">Desulfoluna butyratoxydans MSL71</strain>
    </source>
</reference>
<dbReference type="Gene3D" id="3.10.20.30">
    <property type="match status" value="1"/>
</dbReference>
<gene>
    <name evidence="2" type="ORF">MSL71_37190</name>
</gene>
<evidence type="ECO:0000259" key="1">
    <source>
        <dbReference type="PROSITE" id="PS51085"/>
    </source>
</evidence>
<dbReference type="SUPFAM" id="SSF54292">
    <property type="entry name" value="2Fe-2S ferredoxin-like"/>
    <property type="match status" value="1"/>
</dbReference>
<dbReference type="Proteomes" id="UP000507962">
    <property type="component" value="Unassembled WGS sequence"/>
</dbReference>
<organism evidence="2 3">
    <name type="scientific">Desulfoluna butyratoxydans</name>
    <dbReference type="NCBI Taxonomy" id="231438"/>
    <lineage>
        <taxon>Bacteria</taxon>
        <taxon>Pseudomonadati</taxon>
        <taxon>Thermodesulfobacteriota</taxon>
        <taxon>Desulfobacteria</taxon>
        <taxon>Desulfobacterales</taxon>
        <taxon>Desulfolunaceae</taxon>
        <taxon>Desulfoluna</taxon>
    </lineage>
</organism>
<dbReference type="Pfam" id="PF00111">
    <property type="entry name" value="Fer2"/>
    <property type="match status" value="1"/>
</dbReference>
<dbReference type="InterPro" id="IPR052911">
    <property type="entry name" value="Corrinoid_activation_enz"/>
</dbReference>
<keyword evidence="3" id="KW-1185">Reference proteome</keyword>
<dbReference type="Pfam" id="PF14574">
    <property type="entry name" value="RACo_C_ter"/>
    <property type="match status" value="1"/>
</dbReference>
<dbReference type="InterPro" id="IPR001041">
    <property type="entry name" value="2Fe-2S_ferredoxin-type"/>
</dbReference>
<protein>
    <recommendedName>
        <fullName evidence="1">2Fe-2S ferredoxin-type domain-containing protein</fullName>
    </recommendedName>
</protein>
<dbReference type="Gene3D" id="3.30.420.480">
    <property type="entry name" value="Domain of unknown function (DUF4445)"/>
    <property type="match status" value="1"/>
</dbReference>
<dbReference type="GO" id="GO:0051536">
    <property type="term" value="F:iron-sulfur cluster binding"/>
    <property type="evidence" value="ECO:0007669"/>
    <property type="project" value="InterPro"/>
</dbReference>
<dbReference type="InterPro" id="IPR042259">
    <property type="entry name" value="Raco-like_middle_sf"/>
</dbReference>
<dbReference type="InterPro" id="IPR027980">
    <property type="entry name" value="RACo_C"/>
</dbReference>